<protein>
    <submittedName>
        <fullName evidence="3">Pyridoxamine 5'-phosphate oxidase family protein</fullName>
    </submittedName>
</protein>
<reference evidence="3 4" key="1">
    <citation type="submission" date="2020-10" db="EMBL/GenBank/DDBJ databases">
        <title>Ca. Dormibacterota MAGs.</title>
        <authorList>
            <person name="Montgomery K."/>
        </authorList>
    </citation>
    <scope>NUCLEOTIDE SEQUENCE [LARGE SCALE GENOMIC DNA]</scope>
    <source>
        <strain evidence="3">SC8811_S16_3</strain>
    </source>
</reference>
<evidence type="ECO:0000313" key="4">
    <source>
        <dbReference type="Proteomes" id="UP000620075"/>
    </source>
</evidence>
<accession>A0A934KB57</accession>
<dbReference type="Pfam" id="PF01243">
    <property type="entry name" value="PNPOx_N"/>
    <property type="match status" value="1"/>
</dbReference>
<evidence type="ECO:0000259" key="2">
    <source>
        <dbReference type="Pfam" id="PF01243"/>
    </source>
</evidence>
<dbReference type="InterPro" id="IPR012349">
    <property type="entry name" value="Split_barrel_FMN-bd"/>
</dbReference>
<dbReference type="InterPro" id="IPR052019">
    <property type="entry name" value="F420H2_bilvrd_red/Heme_oxyg"/>
</dbReference>
<proteinExistence type="predicted"/>
<dbReference type="SUPFAM" id="SSF50475">
    <property type="entry name" value="FMN-binding split barrel"/>
    <property type="match status" value="1"/>
</dbReference>
<comment type="caution">
    <text evidence="3">The sequence shown here is derived from an EMBL/GenBank/DDBJ whole genome shotgun (WGS) entry which is preliminary data.</text>
</comment>
<dbReference type="PANTHER" id="PTHR35176:SF6">
    <property type="entry name" value="HEME OXYGENASE HI_0854-RELATED"/>
    <property type="match status" value="1"/>
</dbReference>
<dbReference type="GO" id="GO:0070967">
    <property type="term" value="F:coenzyme F420 binding"/>
    <property type="evidence" value="ECO:0007669"/>
    <property type="project" value="TreeGrafter"/>
</dbReference>
<evidence type="ECO:0000256" key="1">
    <source>
        <dbReference type="ARBA" id="ARBA00023002"/>
    </source>
</evidence>
<feature type="domain" description="Pyridoxamine 5'-phosphate oxidase N-terminal" evidence="2">
    <location>
        <begin position="5"/>
        <end position="117"/>
    </location>
</feature>
<dbReference type="EMBL" id="JAEKNQ010000016">
    <property type="protein sequence ID" value="MBJ7602174.1"/>
    <property type="molecule type" value="Genomic_DNA"/>
</dbReference>
<dbReference type="InterPro" id="IPR011576">
    <property type="entry name" value="Pyridox_Oxase_N"/>
</dbReference>
<dbReference type="AlphaFoldDB" id="A0A934KB57"/>
<dbReference type="Proteomes" id="UP000620075">
    <property type="component" value="Unassembled WGS sequence"/>
</dbReference>
<organism evidence="3 4">
    <name type="scientific">Candidatus Dormiibacter inghamiae</name>
    <dbReference type="NCBI Taxonomy" id="3127013"/>
    <lineage>
        <taxon>Bacteria</taxon>
        <taxon>Bacillati</taxon>
        <taxon>Candidatus Dormiibacterota</taxon>
        <taxon>Candidatus Dormibacteria</taxon>
        <taxon>Candidatus Dormibacterales</taxon>
        <taxon>Candidatus Dormibacteraceae</taxon>
        <taxon>Candidatus Dormiibacter</taxon>
    </lineage>
</organism>
<dbReference type="GO" id="GO:0016627">
    <property type="term" value="F:oxidoreductase activity, acting on the CH-CH group of donors"/>
    <property type="evidence" value="ECO:0007669"/>
    <property type="project" value="TreeGrafter"/>
</dbReference>
<dbReference type="PANTHER" id="PTHR35176">
    <property type="entry name" value="HEME OXYGENASE HI_0854-RELATED"/>
    <property type="match status" value="1"/>
</dbReference>
<dbReference type="GO" id="GO:0005829">
    <property type="term" value="C:cytosol"/>
    <property type="evidence" value="ECO:0007669"/>
    <property type="project" value="TreeGrafter"/>
</dbReference>
<evidence type="ECO:0000313" key="3">
    <source>
        <dbReference type="EMBL" id="MBJ7602174.1"/>
    </source>
</evidence>
<keyword evidence="1" id="KW-0560">Oxidoreductase</keyword>
<dbReference type="Gene3D" id="2.30.110.10">
    <property type="entry name" value="Electron Transport, Fmn-binding Protein, Chain A"/>
    <property type="match status" value="1"/>
</dbReference>
<sequence>MDGAELVKFVRQHGLAVVATRGPEGAPEAALVGVAATNQREIVFDTAIRSRKYRNIQADPRVALVIGWENEVTVQCEGVADILIGPDRDRCLRAYLEQYPDGRRRAEDRDIAHIRVRPGWLRYSDYRPGSFGIHETRLDS</sequence>
<gene>
    <name evidence="3" type="ORF">JF888_03110</name>
</gene>
<name>A0A934KB57_9BACT</name>